<evidence type="ECO:0000256" key="6">
    <source>
        <dbReference type="ARBA" id="ARBA00023235"/>
    </source>
</evidence>
<keyword evidence="6" id="KW-0413">Isomerase</keyword>
<dbReference type="PANTHER" id="PTHR43771:SF1">
    <property type="entry name" value="PHOSPHOMANNOMUTASE"/>
    <property type="match status" value="1"/>
</dbReference>
<evidence type="ECO:0000313" key="13">
    <source>
        <dbReference type="Proteomes" id="UP000176650"/>
    </source>
</evidence>
<dbReference type="Pfam" id="PF02880">
    <property type="entry name" value="PGM_PMM_III"/>
    <property type="match status" value="1"/>
</dbReference>
<evidence type="ECO:0008006" key="14">
    <source>
        <dbReference type="Google" id="ProtNLM"/>
    </source>
</evidence>
<dbReference type="Pfam" id="PF00408">
    <property type="entry name" value="PGM_PMM_IV"/>
    <property type="match status" value="1"/>
</dbReference>
<evidence type="ECO:0000313" key="12">
    <source>
        <dbReference type="EMBL" id="OGD34738.1"/>
    </source>
</evidence>
<dbReference type="PRINTS" id="PR00509">
    <property type="entry name" value="PGMPMM"/>
</dbReference>
<dbReference type="Pfam" id="PF02878">
    <property type="entry name" value="PGM_PMM_I"/>
    <property type="match status" value="1"/>
</dbReference>
<protein>
    <recommendedName>
        <fullName evidence="14">Phosphomannomutase/phosphoglucomutase</fullName>
    </recommendedName>
</protein>
<dbReference type="SUPFAM" id="SSF53738">
    <property type="entry name" value="Phosphoglucomutase, first 3 domains"/>
    <property type="match status" value="3"/>
</dbReference>
<keyword evidence="5 7" id="KW-0460">Magnesium</keyword>
<feature type="domain" description="Alpha-D-phosphohexomutase alpha/beta/alpha" evidence="10">
    <location>
        <begin position="152"/>
        <end position="246"/>
    </location>
</feature>
<evidence type="ECO:0000256" key="5">
    <source>
        <dbReference type="ARBA" id="ARBA00022842"/>
    </source>
</evidence>
<dbReference type="AlphaFoldDB" id="A0A1F5BVY4"/>
<evidence type="ECO:0000256" key="3">
    <source>
        <dbReference type="ARBA" id="ARBA00022553"/>
    </source>
</evidence>
<proteinExistence type="inferred from homology"/>
<dbReference type="InterPro" id="IPR016055">
    <property type="entry name" value="A-D-PHexomutase_a/b/a-I/II/III"/>
</dbReference>
<dbReference type="Pfam" id="PF02879">
    <property type="entry name" value="PGM_PMM_II"/>
    <property type="match status" value="1"/>
</dbReference>
<evidence type="ECO:0000256" key="7">
    <source>
        <dbReference type="RuleBase" id="RU004326"/>
    </source>
</evidence>
<evidence type="ECO:0000259" key="9">
    <source>
        <dbReference type="Pfam" id="PF02878"/>
    </source>
</evidence>
<dbReference type="InterPro" id="IPR005845">
    <property type="entry name" value="A-D-PHexomutase_a/b/a-II"/>
</dbReference>
<dbReference type="InterPro" id="IPR005841">
    <property type="entry name" value="Alpha-D-phosphohexomutase_SF"/>
</dbReference>
<dbReference type="Proteomes" id="UP000176650">
    <property type="component" value="Unassembled WGS sequence"/>
</dbReference>
<name>A0A1F5BVY4_9BACT</name>
<keyword evidence="4 7" id="KW-0479">Metal-binding</keyword>
<feature type="domain" description="Alpha-D-phosphohexomutase C-terminal" evidence="8">
    <location>
        <begin position="367"/>
        <end position="434"/>
    </location>
</feature>
<dbReference type="InterPro" id="IPR005846">
    <property type="entry name" value="A-D-PHexomutase_a/b/a-III"/>
</dbReference>
<dbReference type="InterPro" id="IPR036900">
    <property type="entry name" value="A-D-PHexomutase_C_sf"/>
</dbReference>
<dbReference type="GO" id="GO:0005975">
    <property type="term" value="P:carbohydrate metabolic process"/>
    <property type="evidence" value="ECO:0007669"/>
    <property type="project" value="InterPro"/>
</dbReference>
<comment type="cofactor">
    <cofactor evidence="1">
        <name>Mg(2+)</name>
        <dbReference type="ChEBI" id="CHEBI:18420"/>
    </cofactor>
</comment>
<dbReference type="InterPro" id="IPR016066">
    <property type="entry name" value="A-D-PHexomutase_CS"/>
</dbReference>
<dbReference type="InterPro" id="IPR005844">
    <property type="entry name" value="A-D-PHexomutase_a/b/a-I"/>
</dbReference>
<evidence type="ECO:0000259" key="8">
    <source>
        <dbReference type="Pfam" id="PF00408"/>
    </source>
</evidence>
<dbReference type="GO" id="GO:0016868">
    <property type="term" value="F:intramolecular phosphotransferase activity"/>
    <property type="evidence" value="ECO:0007669"/>
    <property type="project" value="InterPro"/>
</dbReference>
<dbReference type="Gene3D" id="3.40.120.10">
    <property type="entry name" value="Alpha-D-Glucose-1,6-Bisphosphate, subunit A, domain 3"/>
    <property type="match status" value="3"/>
</dbReference>
<organism evidence="12 13">
    <name type="scientific">Candidatus Azambacteria bacterium RIFCSPLOWO2_01_FULL_46_25</name>
    <dbReference type="NCBI Taxonomy" id="1797298"/>
    <lineage>
        <taxon>Bacteria</taxon>
        <taxon>Candidatus Azamiibacteriota</taxon>
    </lineage>
</organism>
<sequence length="444" mass="48935">MDQSIFKAYDIRGLYPSQIDEQAVYAITRATVRHLKAKKMTIATDNRGSSPALKNSVIDALMDEGVYVVDAGVATTPMFYFAVNKAQTDGGIMITASHNPPEYNGLKITAREARPVGENSGLQEIKRMALAGNFPSTVHDGAIKKTDFLDAYADFLLEGVSLPSITLAVDGACGAVGVIINKIKERTGVKILPLCFAPCERLAHEGNPMKDENVEDLMSALRAGKADLGVAFDGDADRVFFFDKTGERIPTHAVACILAERYLASHPKASIIADVRMPKIFQETAERNNGAYFESRVGHAFIKQLMRERGAVFAAEVSGHFYFKDFFNADSGMFALVQILNILARGQKTLAELARPFLTRFQSGEQNYTVKDKQAALDALEKAFQDGHVTHLDGLSAHFPDWWFNARPSNTEPFLRVNIEADTQGLLEESRKNIENIIFSDSKQ</sequence>
<evidence type="ECO:0000259" key="10">
    <source>
        <dbReference type="Pfam" id="PF02879"/>
    </source>
</evidence>
<keyword evidence="3" id="KW-0597">Phosphoprotein</keyword>
<evidence type="ECO:0000259" key="11">
    <source>
        <dbReference type="Pfam" id="PF02880"/>
    </source>
</evidence>
<feature type="domain" description="Alpha-D-phosphohexomutase alpha/beta/alpha" evidence="11">
    <location>
        <begin position="254"/>
        <end position="357"/>
    </location>
</feature>
<evidence type="ECO:0000256" key="1">
    <source>
        <dbReference type="ARBA" id="ARBA00001946"/>
    </source>
</evidence>
<dbReference type="EMBL" id="MEYS01000001">
    <property type="protein sequence ID" value="OGD34738.1"/>
    <property type="molecule type" value="Genomic_DNA"/>
</dbReference>
<dbReference type="PROSITE" id="PS00710">
    <property type="entry name" value="PGM_PMM"/>
    <property type="match status" value="1"/>
</dbReference>
<dbReference type="SUPFAM" id="SSF55957">
    <property type="entry name" value="Phosphoglucomutase, C-terminal domain"/>
    <property type="match status" value="1"/>
</dbReference>
<dbReference type="Gene3D" id="3.30.310.50">
    <property type="entry name" value="Alpha-D-phosphohexomutase, C-terminal domain"/>
    <property type="match status" value="1"/>
</dbReference>
<comment type="similarity">
    <text evidence="2 7">Belongs to the phosphohexose mutase family.</text>
</comment>
<dbReference type="GO" id="GO:0000287">
    <property type="term" value="F:magnesium ion binding"/>
    <property type="evidence" value="ECO:0007669"/>
    <property type="project" value="InterPro"/>
</dbReference>
<reference evidence="12 13" key="1">
    <citation type="journal article" date="2016" name="Nat. Commun.">
        <title>Thousands of microbial genomes shed light on interconnected biogeochemical processes in an aquifer system.</title>
        <authorList>
            <person name="Anantharaman K."/>
            <person name="Brown C.T."/>
            <person name="Hug L.A."/>
            <person name="Sharon I."/>
            <person name="Castelle C.J."/>
            <person name="Probst A.J."/>
            <person name="Thomas B.C."/>
            <person name="Singh A."/>
            <person name="Wilkins M.J."/>
            <person name="Karaoz U."/>
            <person name="Brodie E.L."/>
            <person name="Williams K.H."/>
            <person name="Hubbard S.S."/>
            <person name="Banfield J.F."/>
        </authorList>
    </citation>
    <scope>NUCLEOTIDE SEQUENCE [LARGE SCALE GENOMIC DNA]</scope>
</reference>
<comment type="caution">
    <text evidence="12">The sequence shown here is derived from an EMBL/GenBank/DDBJ whole genome shotgun (WGS) entry which is preliminary data.</text>
</comment>
<dbReference type="InterPro" id="IPR005843">
    <property type="entry name" value="A-D-PHexomutase_C"/>
</dbReference>
<feature type="domain" description="Alpha-D-phosphohexomutase alpha/beta/alpha" evidence="9">
    <location>
        <begin position="5"/>
        <end position="128"/>
    </location>
</feature>
<dbReference type="STRING" id="1797298.A2988_04565"/>
<evidence type="ECO:0000256" key="2">
    <source>
        <dbReference type="ARBA" id="ARBA00010231"/>
    </source>
</evidence>
<accession>A0A1F5BVY4</accession>
<evidence type="ECO:0000256" key="4">
    <source>
        <dbReference type="ARBA" id="ARBA00022723"/>
    </source>
</evidence>
<dbReference type="PANTHER" id="PTHR43771">
    <property type="entry name" value="PHOSPHOMANNOMUTASE"/>
    <property type="match status" value="1"/>
</dbReference>
<gene>
    <name evidence="12" type="ORF">A2988_04565</name>
</gene>
<dbReference type="CDD" id="cd03089">
    <property type="entry name" value="PMM_PGM"/>
    <property type="match status" value="1"/>
</dbReference>